<dbReference type="EMBL" id="LR796173">
    <property type="protein sequence ID" value="CAB4123845.1"/>
    <property type="molecule type" value="Genomic_DNA"/>
</dbReference>
<reference evidence="1" key="1">
    <citation type="submission" date="2020-04" db="EMBL/GenBank/DDBJ databases">
        <authorList>
            <person name="Chiriac C."/>
            <person name="Salcher M."/>
            <person name="Ghai R."/>
            <person name="Kavagutti S V."/>
        </authorList>
    </citation>
    <scope>NUCLEOTIDE SEQUENCE</scope>
</reference>
<evidence type="ECO:0000313" key="2">
    <source>
        <dbReference type="EMBL" id="CAB4123845.1"/>
    </source>
</evidence>
<protein>
    <submittedName>
        <fullName evidence="1">Uncharacterized protein</fullName>
    </submittedName>
</protein>
<accession>A0A6J5KMB2</accession>
<gene>
    <name evidence="1" type="ORF">UFOVP32_2</name>
    <name evidence="2" type="ORF">UFOVP50_74</name>
</gene>
<organism evidence="1">
    <name type="scientific">uncultured Caudovirales phage</name>
    <dbReference type="NCBI Taxonomy" id="2100421"/>
    <lineage>
        <taxon>Viruses</taxon>
        <taxon>Duplodnaviria</taxon>
        <taxon>Heunggongvirae</taxon>
        <taxon>Uroviricota</taxon>
        <taxon>Caudoviricetes</taxon>
        <taxon>Peduoviridae</taxon>
        <taxon>Maltschvirus</taxon>
        <taxon>Maltschvirus maltsch</taxon>
    </lineage>
</organism>
<proteinExistence type="predicted"/>
<name>A0A6J5KMB2_9CAUD</name>
<sequence>MAQKPEEIEGSKARAEDRAQPYGMGFFAEATSADKRYLGSASDVPEIVRDFCIGVHEIRSAAGKGEIAGAEALRRLNALAQQYSDIFYGKSDGYRAMAWNSPDGLGVFINTRLGIQEPEEQAAHTLFMNTANQILAAYERHQNGDLNDEDVAFHIEAAIDDASAILLGLPLENED</sequence>
<dbReference type="EMBL" id="LR796160">
    <property type="protein sequence ID" value="CAB4122302.1"/>
    <property type="molecule type" value="Genomic_DNA"/>
</dbReference>
<evidence type="ECO:0000313" key="1">
    <source>
        <dbReference type="EMBL" id="CAB4122302.1"/>
    </source>
</evidence>